<dbReference type="EMBL" id="CAJVPT010023186">
    <property type="protein sequence ID" value="CAG8664036.1"/>
    <property type="molecule type" value="Genomic_DNA"/>
</dbReference>
<proteinExistence type="predicted"/>
<reference evidence="1" key="1">
    <citation type="submission" date="2021-06" db="EMBL/GenBank/DDBJ databases">
        <authorList>
            <person name="Kallberg Y."/>
            <person name="Tangrot J."/>
            <person name="Rosling A."/>
        </authorList>
    </citation>
    <scope>NUCLEOTIDE SEQUENCE</scope>
    <source>
        <strain evidence="1">CL356</strain>
    </source>
</reference>
<evidence type="ECO:0000313" key="1">
    <source>
        <dbReference type="EMBL" id="CAG8664036.1"/>
    </source>
</evidence>
<accession>A0ACA9NM60</accession>
<feature type="non-terminal residue" evidence="1">
    <location>
        <position position="1"/>
    </location>
</feature>
<name>A0ACA9NM60_9GLOM</name>
<feature type="non-terminal residue" evidence="1">
    <location>
        <position position="338"/>
    </location>
</feature>
<comment type="caution">
    <text evidence="1">The sequence shown here is derived from an EMBL/GenBank/DDBJ whole genome shotgun (WGS) entry which is preliminary data.</text>
</comment>
<sequence>IMVRGNSLTDDLRLLVNNPQYSDLEIKCKDGTILYGNRAILAARSEVFNRTLFTRGFETPDKQISFSKIESSHMNIVLEYLYTGILLEKEITIDNSFEVLYAADFFQLEKLQDLISEHYKKICTGEEIENKSPELLSKAVQLMSSKADNRTIRYLVDLVSRIPLDSVELDRLSLQGLQCMLLKRDEKKTFASSEYSVFRFAILAAAKNLSQEAYVVLEERLPLQIMAQEVFQTLNNGESIKKEISKSVADIVKPIVEYIDLRRIDAEIIEKIIEPLDIVSSSKIIEAYRFLARKNAPLSEFYGVPLFMWDQNNCGAGLEISNNGRIVNAPNIVTSHRS</sequence>
<keyword evidence="2" id="KW-1185">Reference proteome</keyword>
<organism evidence="1 2">
    <name type="scientific">Acaulospora colombiana</name>
    <dbReference type="NCBI Taxonomy" id="27376"/>
    <lineage>
        <taxon>Eukaryota</taxon>
        <taxon>Fungi</taxon>
        <taxon>Fungi incertae sedis</taxon>
        <taxon>Mucoromycota</taxon>
        <taxon>Glomeromycotina</taxon>
        <taxon>Glomeromycetes</taxon>
        <taxon>Diversisporales</taxon>
        <taxon>Acaulosporaceae</taxon>
        <taxon>Acaulospora</taxon>
    </lineage>
</organism>
<dbReference type="Proteomes" id="UP000789525">
    <property type="component" value="Unassembled WGS sequence"/>
</dbReference>
<gene>
    <name evidence="1" type="ORF">ACOLOM_LOCUS8693</name>
</gene>
<protein>
    <submittedName>
        <fullName evidence="1">14888_t:CDS:1</fullName>
    </submittedName>
</protein>
<evidence type="ECO:0000313" key="2">
    <source>
        <dbReference type="Proteomes" id="UP000789525"/>
    </source>
</evidence>